<name>A0ABX0SKN4_9ACTN</name>
<dbReference type="Proteomes" id="UP000749311">
    <property type="component" value="Unassembled WGS sequence"/>
</dbReference>
<dbReference type="RefSeq" id="WP_167166836.1">
    <property type="nucleotide sequence ID" value="NZ_BAAAOO010000008.1"/>
</dbReference>
<evidence type="ECO:0000313" key="2">
    <source>
        <dbReference type="EMBL" id="NIH57276.1"/>
    </source>
</evidence>
<dbReference type="EMBL" id="JAAMOZ010000001">
    <property type="protein sequence ID" value="NIH57276.1"/>
    <property type="molecule type" value="Genomic_DNA"/>
</dbReference>
<organism evidence="2 3">
    <name type="scientific">Brooklawnia cerclae</name>
    <dbReference type="NCBI Taxonomy" id="349934"/>
    <lineage>
        <taxon>Bacteria</taxon>
        <taxon>Bacillati</taxon>
        <taxon>Actinomycetota</taxon>
        <taxon>Actinomycetes</taxon>
        <taxon>Propionibacteriales</taxon>
        <taxon>Propionibacteriaceae</taxon>
        <taxon>Brooklawnia</taxon>
    </lineage>
</organism>
<dbReference type="InterPro" id="IPR011604">
    <property type="entry name" value="PDDEXK-like_dom_sf"/>
</dbReference>
<dbReference type="InterPro" id="IPR024432">
    <property type="entry name" value="Put_RecE_PDDEXK-like_dom"/>
</dbReference>
<proteinExistence type="predicted"/>
<dbReference type="Pfam" id="PF12684">
    <property type="entry name" value="DUF3799"/>
    <property type="match status" value="1"/>
</dbReference>
<evidence type="ECO:0000313" key="3">
    <source>
        <dbReference type="Proteomes" id="UP000749311"/>
    </source>
</evidence>
<reference evidence="2 3" key="1">
    <citation type="submission" date="2020-02" db="EMBL/GenBank/DDBJ databases">
        <title>Sequencing the genomes of 1000 actinobacteria strains.</title>
        <authorList>
            <person name="Klenk H.-P."/>
        </authorList>
    </citation>
    <scope>NUCLEOTIDE SEQUENCE [LARGE SCALE GENOMIC DNA]</scope>
    <source>
        <strain evidence="2 3">DSM 19609</strain>
    </source>
</reference>
<comment type="caution">
    <text evidence="2">The sequence shown here is derived from an EMBL/GenBank/DDBJ whole genome shotgun (WGS) entry which is preliminary data.</text>
</comment>
<keyword evidence="3" id="KW-1185">Reference proteome</keyword>
<accession>A0ABX0SKN4</accession>
<protein>
    <recommendedName>
        <fullName evidence="1">Putative exodeoxyribonuclease 8 PDDEXK-like domain-containing protein</fullName>
    </recommendedName>
</protein>
<dbReference type="Gene3D" id="3.90.320.10">
    <property type="match status" value="1"/>
</dbReference>
<feature type="domain" description="Putative exodeoxyribonuclease 8 PDDEXK-like" evidence="1">
    <location>
        <begin position="89"/>
        <end position="255"/>
    </location>
</feature>
<gene>
    <name evidence="2" type="ORF">FB473_001921</name>
</gene>
<evidence type="ECO:0000259" key="1">
    <source>
        <dbReference type="Pfam" id="PF12684"/>
    </source>
</evidence>
<sequence length="292" mass="32618">MSTLIDAPGVYDGLDEEVYHADPVPSGSLSCTWAKQIVKPGGPAKWKWDCEHPRPPKKEFDLGHAAHKLVLGVGAPLTVIPYDEWRTKEVKAEVAEARARGEIPLKPAEYEQVQRMAEQIAAHQLAMSLLDGARHEVSAFRVDEQTGVWLRCRWDSIKADGIADYKTAVSADPAEFARQAVKLGYHQQDAWYCDMARAHGVTDGPFRFIVQEKAAPYLVSVIELDEDTERLGRRMNRQAIDTYANCRATDQWPGYPPVVNIVSAPPWAFETPDTLDPDTEQELLDLLEGPQS</sequence>